<comment type="cofactor">
    <cofactor evidence="1 11">
        <name>heme</name>
        <dbReference type="ChEBI" id="CHEBI:30413"/>
    </cofactor>
</comment>
<dbReference type="Proteomes" id="UP000504606">
    <property type="component" value="Unplaced"/>
</dbReference>
<comment type="similarity">
    <text evidence="5 12">Belongs to the cytochrome P450 family.</text>
</comment>
<dbReference type="GO" id="GO:0020037">
    <property type="term" value="F:heme binding"/>
    <property type="evidence" value="ECO:0007669"/>
    <property type="project" value="InterPro"/>
</dbReference>
<evidence type="ECO:0000256" key="9">
    <source>
        <dbReference type="ARBA" id="ARBA00023004"/>
    </source>
</evidence>
<keyword evidence="9 11" id="KW-0408">Iron</keyword>
<dbReference type="Pfam" id="PF00067">
    <property type="entry name" value="p450"/>
    <property type="match status" value="1"/>
</dbReference>
<dbReference type="OrthoDB" id="1470350at2759"/>
<keyword evidence="14" id="KW-1185">Reference proteome</keyword>
<dbReference type="InterPro" id="IPR017972">
    <property type="entry name" value="Cyt_P450_CS"/>
</dbReference>
<dbReference type="GeneID" id="113216017"/>
<dbReference type="PRINTS" id="PR00465">
    <property type="entry name" value="EP450IV"/>
</dbReference>
<keyword evidence="7 11" id="KW-0479">Metal-binding</keyword>
<evidence type="ECO:0000256" key="13">
    <source>
        <dbReference type="SAM" id="MobiDB-lite"/>
    </source>
</evidence>
<dbReference type="InterPro" id="IPR050196">
    <property type="entry name" value="Cytochrome_P450_Monoox"/>
</dbReference>
<gene>
    <name evidence="15" type="primary">LOC113216017</name>
</gene>
<dbReference type="GO" id="GO:0005789">
    <property type="term" value="C:endoplasmic reticulum membrane"/>
    <property type="evidence" value="ECO:0007669"/>
    <property type="project" value="UniProtKB-SubCell"/>
</dbReference>
<dbReference type="PROSITE" id="PS00086">
    <property type="entry name" value="CYTOCHROME_P450"/>
    <property type="match status" value="1"/>
</dbReference>
<protein>
    <submittedName>
        <fullName evidence="15">Cytochrome P450 4c3-like</fullName>
    </submittedName>
</protein>
<dbReference type="GO" id="GO:0005506">
    <property type="term" value="F:iron ion binding"/>
    <property type="evidence" value="ECO:0007669"/>
    <property type="project" value="InterPro"/>
</dbReference>
<feature type="binding site" description="axial binding residue" evidence="11">
    <location>
        <position position="325"/>
    </location>
    <ligand>
        <name>heme</name>
        <dbReference type="ChEBI" id="CHEBI:30413"/>
    </ligand>
    <ligandPart>
        <name>Fe</name>
        <dbReference type="ChEBI" id="CHEBI:18248"/>
    </ligandPart>
</feature>
<evidence type="ECO:0000256" key="11">
    <source>
        <dbReference type="PIRSR" id="PIRSR602403-1"/>
    </source>
</evidence>
<evidence type="ECO:0000256" key="10">
    <source>
        <dbReference type="ARBA" id="ARBA00023033"/>
    </source>
</evidence>
<feature type="region of interest" description="Disordered" evidence="13">
    <location>
        <begin position="130"/>
        <end position="152"/>
    </location>
</feature>
<keyword evidence="8 12" id="KW-0560">Oxidoreductase</keyword>
<dbReference type="SUPFAM" id="SSF48264">
    <property type="entry name" value="Cytochrome P450"/>
    <property type="match status" value="1"/>
</dbReference>
<dbReference type="InterPro" id="IPR001128">
    <property type="entry name" value="Cyt_P450"/>
</dbReference>
<dbReference type="Gene3D" id="1.10.630.10">
    <property type="entry name" value="Cytochrome P450"/>
    <property type="match status" value="1"/>
</dbReference>
<dbReference type="GO" id="GO:0004497">
    <property type="term" value="F:monooxygenase activity"/>
    <property type="evidence" value="ECO:0007669"/>
    <property type="project" value="UniProtKB-KW"/>
</dbReference>
<comment type="subcellular location">
    <subcellularLocation>
        <location evidence="4">Endoplasmic reticulum membrane</location>
        <topology evidence="4">Peripheral membrane protein</topology>
    </subcellularLocation>
    <subcellularLocation>
        <location evidence="3">Microsome membrane</location>
        <topology evidence="3">Peripheral membrane protein</topology>
    </subcellularLocation>
</comment>
<accession>A0A9C6XVK2</accession>
<evidence type="ECO:0000256" key="7">
    <source>
        <dbReference type="ARBA" id="ARBA00022723"/>
    </source>
</evidence>
<dbReference type="GO" id="GO:0016705">
    <property type="term" value="F:oxidoreductase activity, acting on paired donors, with incorporation or reduction of molecular oxygen"/>
    <property type="evidence" value="ECO:0007669"/>
    <property type="project" value="InterPro"/>
</dbReference>
<dbReference type="KEGG" id="foc:113216017"/>
<evidence type="ECO:0000256" key="2">
    <source>
        <dbReference type="ARBA" id="ARBA00003690"/>
    </source>
</evidence>
<dbReference type="PRINTS" id="PR00385">
    <property type="entry name" value="P450"/>
</dbReference>
<evidence type="ECO:0000313" key="14">
    <source>
        <dbReference type="Proteomes" id="UP000504606"/>
    </source>
</evidence>
<proteinExistence type="inferred from homology"/>
<dbReference type="InterPro" id="IPR002403">
    <property type="entry name" value="Cyt_P450_E_grp-IV"/>
</dbReference>
<dbReference type="AlphaFoldDB" id="A0A9C6XVK2"/>
<dbReference type="PANTHER" id="PTHR24291">
    <property type="entry name" value="CYTOCHROME P450 FAMILY 4"/>
    <property type="match status" value="1"/>
</dbReference>
<keyword evidence="10 12" id="KW-0503">Monooxygenase</keyword>
<dbReference type="InterPro" id="IPR036396">
    <property type="entry name" value="Cyt_P450_sf"/>
</dbReference>
<dbReference type="PANTHER" id="PTHR24291:SF209">
    <property type="entry name" value="CYTOCHROME P450-LIKE PROTEIN"/>
    <property type="match status" value="1"/>
</dbReference>
<keyword evidence="6 11" id="KW-0349">Heme</keyword>
<evidence type="ECO:0000256" key="3">
    <source>
        <dbReference type="ARBA" id="ARBA00004174"/>
    </source>
</evidence>
<organism evidence="14 15">
    <name type="scientific">Frankliniella occidentalis</name>
    <name type="common">Western flower thrips</name>
    <name type="synonym">Euthrips occidentalis</name>
    <dbReference type="NCBI Taxonomy" id="133901"/>
    <lineage>
        <taxon>Eukaryota</taxon>
        <taxon>Metazoa</taxon>
        <taxon>Ecdysozoa</taxon>
        <taxon>Arthropoda</taxon>
        <taxon>Hexapoda</taxon>
        <taxon>Insecta</taxon>
        <taxon>Pterygota</taxon>
        <taxon>Neoptera</taxon>
        <taxon>Paraneoptera</taxon>
        <taxon>Thysanoptera</taxon>
        <taxon>Terebrantia</taxon>
        <taxon>Thripoidea</taxon>
        <taxon>Thripidae</taxon>
        <taxon>Frankliniella</taxon>
    </lineage>
</organism>
<evidence type="ECO:0000256" key="1">
    <source>
        <dbReference type="ARBA" id="ARBA00001971"/>
    </source>
</evidence>
<dbReference type="RefSeq" id="XP_052132944.1">
    <property type="nucleotide sequence ID" value="XM_052276984.1"/>
</dbReference>
<sequence length="384" mass="43163">MHAPDGVLAARRVLDRYAGIFTRRAAAFAGQLRAEVPAGQSFNVMSKLGAFVVGSIMETAFGVDATASEVLDQLVRASEDAFFIVAYRVLHPWLLLDWLFRMSRLGRLSRHHEDVISKMTERVMEAKKAQLERRTEVAESGQQDNAENDEDDSVVREKYTFLDMALGDKAHALSDKEIIEEVRTLIAVQQTTASTLSFIMVMMALYPEVQESARAEVRELDAVQGLHPLERLKRLKYVERVIKETLRLFPITAIFARKLKKPLHLPDQKTIPAGVMVATSPYVVHRDPRHWPDPERFDPDRFLPDRCAGRHPYAYAPFSAGPRNCIGQRYAMLQMVAVVAAVLARVRVHPGEGCESRAALRVNADVFLTIEGGFNVRLEPLEGC</sequence>
<reference evidence="15" key="1">
    <citation type="submission" date="2025-08" db="UniProtKB">
        <authorList>
            <consortium name="RefSeq"/>
        </authorList>
    </citation>
    <scope>IDENTIFICATION</scope>
    <source>
        <tissue evidence="15">Whole organism</tissue>
    </source>
</reference>
<name>A0A9C6XVK2_FRAOC</name>
<evidence type="ECO:0000256" key="6">
    <source>
        <dbReference type="ARBA" id="ARBA00022617"/>
    </source>
</evidence>
<evidence type="ECO:0000256" key="12">
    <source>
        <dbReference type="RuleBase" id="RU000461"/>
    </source>
</evidence>
<evidence type="ECO:0000313" key="15">
    <source>
        <dbReference type="RefSeq" id="XP_052132944.1"/>
    </source>
</evidence>
<comment type="function">
    <text evidence="2">May be involved in the metabolism of insect hormones and in the breakdown of synthetic insecticides.</text>
</comment>
<evidence type="ECO:0000256" key="5">
    <source>
        <dbReference type="ARBA" id="ARBA00010617"/>
    </source>
</evidence>
<evidence type="ECO:0000256" key="8">
    <source>
        <dbReference type="ARBA" id="ARBA00023002"/>
    </source>
</evidence>
<evidence type="ECO:0000256" key="4">
    <source>
        <dbReference type="ARBA" id="ARBA00004406"/>
    </source>
</evidence>